<dbReference type="PROSITE" id="PS50222">
    <property type="entry name" value="EF_HAND_2"/>
    <property type="match status" value="1"/>
</dbReference>
<evidence type="ECO:0000256" key="5">
    <source>
        <dbReference type="ARBA" id="ARBA00022583"/>
    </source>
</evidence>
<evidence type="ECO:0008006" key="15">
    <source>
        <dbReference type="Google" id="ProtNLM"/>
    </source>
</evidence>
<sequence length="359" mass="39664">MVFYYFGPDQSSWALGNDEFALANNLPKSIQAVWDRLAEPFEDKQMAGTLIQWISTSRNGSYAIMTKNGDLLSDCDELHKTIAEQLQNVPGTSVEHISFSPLGGWFIKYTDGTAQLSGRFPDTFYAIADRYLDLTTQSRQTSQIDSILFGNGDSVVVKAGSALQWDGISQALTDSLNSLTPEGIVTLSFISGPNTVLCPWSDEYYFIEAIPLLSGATQYAYELPTTEVSSELLKYLAANTRPPGHLLPSVSRLRPQLTERAQAPRSSDVSNPGPLASDVPTSLLPPSVPANMRTRYEQQFTVHSTGTDHLDGPEAARILLNTGLDRKVLFELWELVDKDKSGTLDKEKFVQAMWQADLR</sequence>
<dbReference type="AlphaFoldDB" id="A0A9P9EZ72"/>
<dbReference type="InterPro" id="IPR011992">
    <property type="entry name" value="EF-hand-dom_pair"/>
</dbReference>
<dbReference type="OrthoDB" id="29072at2759"/>
<evidence type="ECO:0000256" key="6">
    <source>
        <dbReference type="ARBA" id="ARBA00022753"/>
    </source>
</evidence>
<evidence type="ECO:0000256" key="8">
    <source>
        <dbReference type="ARBA" id="ARBA00023212"/>
    </source>
</evidence>
<comment type="subcellular location">
    <subcellularLocation>
        <location evidence="3">Cell membrane</location>
        <topology evidence="3">Peripheral membrane protein</topology>
        <orientation evidence="3">Cytoplasmic side</orientation>
    </subcellularLocation>
    <subcellularLocation>
        <location evidence="2">Cytoplasm</location>
        <location evidence="2">Cytoskeleton</location>
        <location evidence="2">Actin patch</location>
    </subcellularLocation>
    <subcellularLocation>
        <location evidence="1">Endosome membrane</location>
        <topology evidence="1">Peripheral membrane protein</topology>
        <orientation evidence="1">Cytoplasmic side</orientation>
    </subcellularLocation>
</comment>
<evidence type="ECO:0000256" key="3">
    <source>
        <dbReference type="ARBA" id="ARBA00004413"/>
    </source>
</evidence>
<dbReference type="SUPFAM" id="SSF47473">
    <property type="entry name" value="EF-hand"/>
    <property type="match status" value="1"/>
</dbReference>
<keyword evidence="7" id="KW-0009">Actin-binding</keyword>
<dbReference type="Gene3D" id="1.10.238.10">
    <property type="entry name" value="EF-hand"/>
    <property type="match status" value="1"/>
</dbReference>
<dbReference type="GO" id="GO:0003779">
    <property type="term" value="F:actin binding"/>
    <property type="evidence" value="ECO:0007669"/>
    <property type="project" value="UniProtKB-KW"/>
</dbReference>
<evidence type="ECO:0000256" key="10">
    <source>
        <dbReference type="SAM" id="MobiDB-lite"/>
    </source>
</evidence>
<evidence type="ECO:0000313" key="14">
    <source>
        <dbReference type="Proteomes" id="UP000738349"/>
    </source>
</evidence>
<dbReference type="SMART" id="SM00027">
    <property type="entry name" value="EH"/>
    <property type="match status" value="1"/>
</dbReference>
<keyword evidence="8" id="KW-0963">Cytoplasm</keyword>
<evidence type="ECO:0000256" key="4">
    <source>
        <dbReference type="ARBA" id="ARBA00011159"/>
    </source>
</evidence>
<keyword evidence="14" id="KW-1185">Reference proteome</keyword>
<dbReference type="GO" id="GO:0005509">
    <property type="term" value="F:calcium ion binding"/>
    <property type="evidence" value="ECO:0007669"/>
    <property type="project" value="InterPro"/>
</dbReference>
<evidence type="ECO:0000259" key="12">
    <source>
        <dbReference type="PROSITE" id="PS50222"/>
    </source>
</evidence>
<protein>
    <recommendedName>
        <fullName evidence="15">EF-hand domain-containing protein</fullName>
    </recommendedName>
</protein>
<feature type="non-terminal residue" evidence="13">
    <location>
        <position position="359"/>
    </location>
</feature>
<evidence type="ECO:0000256" key="1">
    <source>
        <dbReference type="ARBA" id="ARBA00004125"/>
    </source>
</evidence>
<dbReference type="Proteomes" id="UP000738349">
    <property type="component" value="Unassembled WGS sequence"/>
</dbReference>
<feature type="region of interest" description="Disordered" evidence="10">
    <location>
        <begin position="258"/>
        <end position="286"/>
    </location>
</feature>
<dbReference type="PROSITE" id="PS50031">
    <property type="entry name" value="EH"/>
    <property type="match status" value="1"/>
</dbReference>
<feature type="domain" description="EH" evidence="11">
    <location>
        <begin position="292"/>
        <end position="353"/>
    </location>
</feature>
<accession>A0A9P9EZ72</accession>
<dbReference type="GO" id="GO:0005886">
    <property type="term" value="C:plasma membrane"/>
    <property type="evidence" value="ECO:0007669"/>
    <property type="project" value="UniProtKB-SubCell"/>
</dbReference>
<dbReference type="CDD" id="cd00052">
    <property type="entry name" value="EH"/>
    <property type="match status" value="1"/>
</dbReference>
<comment type="function">
    <text evidence="9">Component of the PAN1 actin cytoskeleton-regulatory complex required for the internalization of endosomes during actin-coupled endocytosis. The complex links the site of endocytosis to the cell membrane-associated actin cytoskeleton. Mediates uptake of external molecules and vacuolar degradation of plasma membrane proteins. Plays a role in the proper organization of the cell membrane-associated actin cytoskeleton and promotes its destabilization.</text>
</comment>
<dbReference type="InterPro" id="IPR000261">
    <property type="entry name" value="EH_dom"/>
</dbReference>
<gene>
    <name evidence="13" type="ORF">EDB81DRAFT_649649</name>
</gene>
<proteinExistence type="predicted"/>
<keyword evidence="5" id="KW-0254">Endocytosis</keyword>
<feature type="domain" description="EF-hand" evidence="12">
    <location>
        <begin position="324"/>
        <end position="359"/>
    </location>
</feature>
<evidence type="ECO:0000256" key="9">
    <source>
        <dbReference type="ARBA" id="ARBA00025194"/>
    </source>
</evidence>
<comment type="subunit">
    <text evidence="4">Component of the PAN1 actin cytoskeleton-regulatory complex.</text>
</comment>
<keyword evidence="6" id="KW-0967">Endosome</keyword>
<evidence type="ECO:0000313" key="13">
    <source>
        <dbReference type="EMBL" id="KAH7148275.1"/>
    </source>
</evidence>
<evidence type="ECO:0000256" key="2">
    <source>
        <dbReference type="ARBA" id="ARBA00004134"/>
    </source>
</evidence>
<dbReference type="EMBL" id="JAGMUV010000007">
    <property type="protein sequence ID" value="KAH7148275.1"/>
    <property type="molecule type" value="Genomic_DNA"/>
</dbReference>
<comment type="caution">
    <text evidence="13">The sequence shown here is derived from an EMBL/GenBank/DDBJ whole genome shotgun (WGS) entry which is preliminary data.</text>
</comment>
<dbReference type="InterPro" id="IPR002048">
    <property type="entry name" value="EF_hand_dom"/>
</dbReference>
<dbReference type="Pfam" id="PF12763">
    <property type="entry name" value="EH"/>
    <property type="match status" value="1"/>
</dbReference>
<dbReference type="GO" id="GO:0010008">
    <property type="term" value="C:endosome membrane"/>
    <property type="evidence" value="ECO:0007669"/>
    <property type="project" value="UniProtKB-SubCell"/>
</dbReference>
<evidence type="ECO:0000259" key="11">
    <source>
        <dbReference type="PROSITE" id="PS50031"/>
    </source>
</evidence>
<dbReference type="GO" id="GO:0006897">
    <property type="term" value="P:endocytosis"/>
    <property type="evidence" value="ECO:0007669"/>
    <property type="project" value="UniProtKB-KW"/>
</dbReference>
<keyword evidence="8" id="KW-0206">Cytoskeleton</keyword>
<reference evidence="13" key="1">
    <citation type="journal article" date="2021" name="Nat. Commun.">
        <title>Genetic determinants of endophytism in the Arabidopsis root mycobiome.</title>
        <authorList>
            <person name="Mesny F."/>
            <person name="Miyauchi S."/>
            <person name="Thiergart T."/>
            <person name="Pickel B."/>
            <person name="Atanasova L."/>
            <person name="Karlsson M."/>
            <person name="Huettel B."/>
            <person name="Barry K.W."/>
            <person name="Haridas S."/>
            <person name="Chen C."/>
            <person name="Bauer D."/>
            <person name="Andreopoulos W."/>
            <person name="Pangilinan J."/>
            <person name="LaButti K."/>
            <person name="Riley R."/>
            <person name="Lipzen A."/>
            <person name="Clum A."/>
            <person name="Drula E."/>
            <person name="Henrissat B."/>
            <person name="Kohler A."/>
            <person name="Grigoriev I.V."/>
            <person name="Martin F.M."/>
            <person name="Hacquard S."/>
        </authorList>
    </citation>
    <scope>NUCLEOTIDE SEQUENCE</scope>
    <source>
        <strain evidence="13">MPI-CAGE-AT-0147</strain>
    </source>
</reference>
<name>A0A9P9EZ72_9HYPO</name>
<organism evidence="13 14">
    <name type="scientific">Dactylonectria macrodidyma</name>
    <dbReference type="NCBI Taxonomy" id="307937"/>
    <lineage>
        <taxon>Eukaryota</taxon>
        <taxon>Fungi</taxon>
        <taxon>Dikarya</taxon>
        <taxon>Ascomycota</taxon>
        <taxon>Pezizomycotina</taxon>
        <taxon>Sordariomycetes</taxon>
        <taxon>Hypocreomycetidae</taxon>
        <taxon>Hypocreales</taxon>
        <taxon>Nectriaceae</taxon>
        <taxon>Dactylonectria</taxon>
    </lineage>
</organism>
<evidence type="ECO:0000256" key="7">
    <source>
        <dbReference type="ARBA" id="ARBA00023203"/>
    </source>
</evidence>
<dbReference type="GO" id="GO:0030479">
    <property type="term" value="C:actin cortical patch"/>
    <property type="evidence" value="ECO:0007669"/>
    <property type="project" value="UniProtKB-SubCell"/>
</dbReference>